<evidence type="ECO:0000313" key="4">
    <source>
        <dbReference type="RefSeq" id="XP_014678556.1"/>
    </source>
</evidence>
<organism evidence="3 4">
    <name type="scientific">Priapulus caudatus</name>
    <name type="common">Priapulid worm</name>
    <dbReference type="NCBI Taxonomy" id="37621"/>
    <lineage>
        <taxon>Eukaryota</taxon>
        <taxon>Metazoa</taxon>
        <taxon>Ecdysozoa</taxon>
        <taxon>Scalidophora</taxon>
        <taxon>Priapulida</taxon>
        <taxon>Priapulimorpha</taxon>
        <taxon>Priapulimorphida</taxon>
        <taxon>Priapulidae</taxon>
        <taxon>Priapulus</taxon>
    </lineage>
</organism>
<feature type="region of interest" description="Disordered" evidence="1">
    <location>
        <begin position="124"/>
        <end position="156"/>
    </location>
</feature>
<gene>
    <name evidence="4" type="primary">LOC106818319</name>
</gene>
<dbReference type="Proteomes" id="UP000695022">
    <property type="component" value="Unplaced"/>
</dbReference>
<keyword evidence="2" id="KW-0812">Transmembrane</keyword>
<evidence type="ECO:0000256" key="1">
    <source>
        <dbReference type="SAM" id="MobiDB-lite"/>
    </source>
</evidence>
<reference evidence="4" key="1">
    <citation type="submission" date="2025-08" db="UniProtKB">
        <authorList>
            <consortium name="RefSeq"/>
        </authorList>
    </citation>
    <scope>IDENTIFICATION</scope>
</reference>
<keyword evidence="2" id="KW-0472">Membrane</keyword>
<keyword evidence="2" id="KW-1133">Transmembrane helix</keyword>
<sequence>MNFVSRDLIRPSMDLYTRWQLSILTVIAFLVCNVKTANAIICGPFICDGVGAYCCDGGTRCCWYTWYSLWWTWGMIFMLFMLLSVCMGCCYRRRYYYTREYIVAHDVNTVPVYGTIQPPPAGYQWSPAPGVAQPPPYAAQDARKQPPSYNPGFQNA</sequence>
<dbReference type="GeneID" id="106818319"/>
<proteinExistence type="predicted"/>
<keyword evidence="3" id="KW-1185">Reference proteome</keyword>
<feature type="transmembrane region" description="Helical" evidence="2">
    <location>
        <begin position="70"/>
        <end position="91"/>
    </location>
</feature>
<dbReference type="RefSeq" id="XP_014678556.1">
    <property type="nucleotide sequence ID" value="XM_014823070.1"/>
</dbReference>
<evidence type="ECO:0000313" key="3">
    <source>
        <dbReference type="Proteomes" id="UP000695022"/>
    </source>
</evidence>
<evidence type="ECO:0000256" key="2">
    <source>
        <dbReference type="SAM" id="Phobius"/>
    </source>
</evidence>
<protein>
    <submittedName>
        <fullName evidence="4">Uncharacterized protein LOC106818319</fullName>
    </submittedName>
</protein>
<accession>A0ABM1F285</accession>
<name>A0ABM1F285_PRICU</name>